<sequence length="177" mass="19522">MLEHAFFYELRTVQQLGYIVQCGLSSTRGIYYLVFIVQSQTSPAEVTQRVHTFLEGVPQRIANTSAATFSGLVDAARQYMLEPPTRLAQVASEAWDAITDDTHRFGWTKSVANALSNATLQDVLELWDGRCSLPGAGRVLVQVFAQGGAASSAAHTPTGYMRLSSPREFRNTAVYWD</sequence>
<feature type="domain" description="Coenzyme PQQ synthesis protein F-like C-terminal lobe" evidence="2">
    <location>
        <begin position="1"/>
        <end position="95"/>
    </location>
</feature>
<dbReference type="SUPFAM" id="SSF63411">
    <property type="entry name" value="LuxS/MPP-like metallohydrolase"/>
    <property type="match status" value="1"/>
</dbReference>
<dbReference type="PANTHER" id="PTHR43690:SF18">
    <property type="entry name" value="INSULIN-DEGRADING ENZYME-RELATED"/>
    <property type="match status" value="1"/>
</dbReference>
<dbReference type="EMBL" id="HBHX01062463">
    <property type="protein sequence ID" value="CAE0142836.1"/>
    <property type="molecule type" value="Transcribed_RNA"/>
</dbReference>
<name>A0A7S3FGN4_9EUKA</name>
<dbReference type="GO" id="GO:0046872">
    <property type="term" value="F:metal ion binding"/>
    <property type="evidence" value="ECO:0007669"/>
    <property type="project" value="UniProtKB-KW"/>
</dbReference>
<keyword evidence="1" id="KW-0479">Metal-binding</keyword>
<evidence type="ECO:0000256" key="1">
    <source>
        <dbReference type="ARBA" id="ARBA00022723"/>
    </source>
</evidence>
<evidence type="ECO:0000313" key="3">
    <source>
        <dbReference type="EMBL" id="CAE0142836.1"/>
    </source>
</evidence>
<dbReference type="GO" id="GO:0005829">
    <property type="term" value="C:cytosol"/>
    <property type="evidence" value="ECO:0007669"/>
    <property type="project" value="TreeGrafter"/>
</dbReference>
<dbReference type="InterPro" id="IPR054734">
    <property type="entry name" value="PqqF-like_C_4"/>
</dbReference>
<proteinExistence type="predicted"/>
<dbReference type="Pfam" id="PF22456">
    <property type="entry name" value="PqqF-like_C_4"/>
    <property type="match status" value="1"/>
</dbReference>
<dbReference type="GO" id="GO:0005739">
    <property type="term" value="C:mitochondrion"/>
    <property type="evidence" value="ECO:0007669"/>
    <property type="project" value="TreeGrafter"/>
</dbReference>
<dbReference type="PANTHER" id="PTHR43690">
    <property type="entry name" value="NARDILYSIN"/>
    <property type="match status" value="1"/>
</dbReference>
<dbReference type="GO" id="GO:0051603">
    <property type="term" value="P:proteolysis involved in protein catabolic process"/>
    <property type="evidence" value="ECO:0007669"/>
    <property type="project" value="TreeGrafter"/>
</dbReference>
<organism evidence="3">
    <name type="scientific">Haptolina ericina</name>
    <dbReference type="NCBI Taxonomy" id="156174"/>
    <lineage>
        <taxon>Eukaryota</taxon>
        <taxon>Haptista</taxon>
        <taxon>Haptophyta</taxon>
        <taxon>Prymnesiophyceae</taxon>
        <taxon>Prymnesiales</taxon>
        <taxon>Prymnesiaceae</taxon>
        <taxon>Haptolina</taxon>
    </lineage>
</organism>
<dbReference type="GO" id="GO:0043171">
    <property type="term" value="P:peptide catabolic process"/>
    <property type="evidence" value="ECO:0007669"/>
    <property type="project" value="TreeGrafter"/>
</dbReference>
<reference evidence="3" key="1">
    <citation type="submission" date="2021-01" db="EMBL/GenBank/DDBJ databases">
        <authorList>
            <person name="Corre E."/>
            <person name="Pelletier E."/>
            <person name="Niang G."/>
            <person name="Scheremetjew M."/>
            <person name="Finn R."/>
            <person name="Kale V."/>
            <person name="Holt S."/>
            <person name="Cochrane G."/>
            <person name="Meng A."/>
            <person name="Brown T."/>
            <person name="Cohen L."/>
        </authorList>
    </citation>
    <scope>NUCLEOTIDE SEQUENCE</scope>
    <source>
        <strain evidence="3">CCMP281</strain>
    </source>
</reference>
<dbReference type="InterPro" id="IPR050626">
    <property type="entry name" value="Peptidase_M16"/>
</dbReference>
<dbReference type="Gene3D" id="3.30.830.10">
    <property type="entry name" value="Metalloenzyme, LuxS/M16 peptidase-like"/>
    <property type="match status" value="1"/>
</dbReference>
<dbReference type="GO" id="GO:0004222">
    <property type="term" value="F:metalloendopeptidase activity"/>
    <property type="evidence" value="ECO:0007669"/>
    <property type="project" value="TreeGrafter"/>
</dbReference>
<dbReference type="AlphaFoldDB" id="A0A7S3FGN4"/>
<gene>
    <name evidence="3" type="ORF">HERI1096_LOCUS34531</name>
</gene>
<evidence type="ECO:0000259" key="2">
    <source>
        <dbReference type="Pfam" id="PF22456"/>
    </source>
</evidence>
<dbReference type="InterPro" id="IPR011249">
    <property type="entry name" value="Metalloenz_LuxS/M16"/>
</dbReference>
<protein>
    <recommendedName>
        <fullName evidence="2">Coenzyme PQQ synthesis protein F-like C-terminal lobe domain-containing protein</fullName>
    </recommendedName>
</protein>
<accession>A0A7S3FGN4</accession>